<keyword evidence="4" id="KW-0540">Nuclease</keyword>
<reference evidence="10" key="1">
    <citation type="journal article" date="2019" name="Sci. Rep.">
        <title>Draft genome of Tanacetum cinerariifolium, the natural source of mosquito coil.</title>
        <authorList>
            <person name="Yamashiro T."/>
            <person name="Shiraishi A."/>
            <person name="Satake H."/>
            <person name="Nakayama K."/>
        </authorList>
    </citation>
    <scope>NUCLEOTIDE SEQUENCE</scope>
</reference>
<dbReference type="EMBL" id="BKCJ010052714">
    <property type="protein sequence ID" value="GEW29864.1"/>
    <property type="molecule type" value="Genomic_DNA"/>
</dbReference>
<organism evidence="10">
    <name type="scientific">Tanacetum cinerariifolium</name>
    <name type="common">Dalmatian daisy</name>
    <name type="synonym">Chrysanthemum cinerariifolium</name>
    <dbReference type="NCBI Taxonomy" id="118510"/>
    <lineage>
        <taxon>Eukaryota</taxon>
        <taxon>Viridiplantae</taxon>
        <taxon>Streptophyta</taxon>
        <taxon>Embryophyta</taxon>
        <taxon>Tracheophyta</taxon>
        <taxon>Spermatophyta</taxon>
        <taxon>Magnoliopsida</taxon>
        <taxon>eudicotyledons</taxon>
        <taxon>Gunneridae</taxon>
        <taxon>Pentapetalae</taxon>
        <taxon>asterids</taxon>
        <taxon>campanulids</taxon>
        <taxon>Asterales</taxon>
        <taxon>Asteraceae</taxon>
        <taxon>Asteroideae</taxon>
        <taxon>Anthemideae</taxon>
        <taxon>Anthemidinae</taxon>
        <taxon>Tanacetum</taxon>
    </lineage>
</organism>
<dbReference type="GO" id="GO:0016787">
    <property type="term" value="F:hydrolase activity"/>
    <property type="evidence" value="ECO:0007669"/>
    <property type="project" value="UniProtKB-KW"/>
</dbReference>
<dbReference type="PANTHER" id="PTHR37984">
    <property type="entry name" value="PROTEIN CBG26694"/>
    <property type="match status" value="1"/>
</dbReference>
<evidence type="ECO:0000256" key="7">
    <source>
        <dbReference type="ARBA" id="ARBA00022918"/>
    </source>
</evidence>
<dbReference type="PROSITE" id="PS50994">
    <property type="entry name" value="INTEGRASE"/>
    <property type="match status" value="1"/>
</dbReference>
<dbReference type="Gene3D" id="2.40.70.10">
    <property type="entry name" value="Acid Proteases"/>
    <property type="match status" value="1"/>
</dbReference>
<sequence length="1196" mass="136842">MNSGATVLDFEMERETILANFHFQSLKFVGTIIECPMFFESFCISHETSVARSPQQNGVVERRNRMLIEAAHTMLIYAHASLFLWAQAVATACYIQSRSIIRLRHGKTPYELLHNKLHDLSFLYVFGALCYPTNDKMFIDEQPPDYSFNPGILSREKSVKIITRVTQEKKLAVSFASWLSEDFDPPFFERLVFKEVPISMRLLPFSSENEEKVFKPGIYTFKKFQCYFLSELSHPGVTMVLVMYTEENDMVFHNEKTGMLMLVVEIDVGGMTADVVDKLTCSSDDLQPRQVDLRCAHALTELHWHDIHVDPDRHEEGECSRTSCLPEIVPVSYCRYSYRSGAVKISAKLSEMARTPLNKHCSVVLLKKLPKKLGDQGKFLIPCDFLEMAEYLALADLDASINLMPFSVWKRLSLPDLTPTCITLELADRSISRPVGVAEDVYVKVGSFHFPADFVVVDFDADPRVPLILGRSFLKTGRALIDVFKGEVTIRVGKEAITFNLDQTSRYLANYSDMMAKRIDVIDMACEEYCQEVLGFSDIISSGIPTPYYDSIVSMTSPTLTPFGNSDTLLLEAFLNDDPSLPPPNQGNYLPEVHKELKIYKSKYDNSSVDKPPEVKIKDLPPHLEYAFLEGDDKLPVIIANDLSMEVKTAHITVLKSHKRAIAWKLSDIKGIKPEFCTHKILTEEDFEPAVQNQRRVNPKIHDVIKQEVIKLLKAGLIYPISDSPWEKSHFMVKEGIVLDHKISKQGIKVDKAKVDVITKLSHPTTVKGIRSFLGHVAFYRHFIKDFSKIARSMTRLLEKYTPFIFSQECVEAFQTLKRKLTEAPILIVPDWDISFELVCDASDFAIGAFLGKRQDKHFRPIHYASKTMTKVESNNTTTEKKMLAVVYAFEKFWSYLIMNKSIMYTDHSALKYLFAKKDSKARLLCWILLLQEFTFKVIDKIRSRKPSRISSFPTREPASKCARPQGDKRIISSRDTQSVSTRGNQSTLWFADFANYHAGNFVVNGMSSQQKSENRASWSDKLDDALWALRTAYKTPIGCTPYKPAYEKACRLPLELEHKAYWALKHANFDLKTAGDHRKVQINELNELRDQAFENSLIYKEKTKRLRDSKIKNRVFNIDDRVLLFNSRLKIFSGKLKSHWSGLFTISQIYPYGTIELSQPDGPNFKVNGHRLKHYFGEDVPKLVVPNLQTFSRDH</sequence>
<dbReference type="InterPro" id="IPR043128">
    <property type="entry name" value="Rev_trsase/Diguanyl_cyclase"/>
</dbReference>
<dbReference type="Pfam" id="PF17917">
    <property type="entry name" value="RT_RNaseH"/>
    <property type="match status" value="1"/>
</dbReference>
<dbReference type="GO" id="GO:0003964">
    <property type="term" value="F:RNA-directed DNA polymerase activity"/>
    <property type="evidence" value="ECO:0007669"/>
    <property type="project" value="UniProtKB-KW"/>
</dbReference>
<dbReference type="InterPro" id="IPR041373">
    <property type="entry name" value="RT_RNaseH"/>
</dbReference>
<protein>
    <recommendedName>
        <fullName evidence="1">RNA-directed DNA polymerase</fullName>
        <ecNumber evidence="1">2.7.7.49</ecNumber>
    </recommendedName>
</protein>
<dbReference type="Gene3D" id="3.10.10.10">
    <property type="entry name" value="HIV Type 1 Reverse Transcriptase, subunit A, domain 1"/>
    <property type="match status" value="1"/>
</dbReference>
<dbReference type="PANTHER" id="PTHR37984:SF5">
    <property type="entry name" value="PROTEIN NYNRIN-LIKE"/>
    <property type="match status" value="1"/>
</dbReference>
<gene>
    <name evidence="10" type="ORF">Tci_201840</name>
</gene>
<dbReference type="AlphaFoldDB" id="A0A699GVV4"/>
<evidence type="ECO:0000313" key="10">
    <source>
        <dbReference type="EMBL" id="GEW29864.1"/>
    </source>
</evidence>
<dbReference type="InterPro" id="IPR001584">
    <property type="entry name" value="Integrase_cat-core"/>
</dbReference>
<dbReference type="InterPro" id="IPR012337">
    <property type="entry name" value="RNaseH-like_sf"/>
</dbReference>
<dbReference type="InterPro" id="IPR021109">
    <property type="entry name" value="Peptidase_aspartic_dom_sf"/>
</dbReference>
<keyword evidence="6" id="KW-0378">Hydrolase</keyword>
<name>A0A699GVV4_TANCI</name>
<dbReference type="GO" id="GO:0015074">
    <property type="term" value="P:DNA integration"/>
    <property type="evidence" value="ECO:0007669"/>
    <property type="project" value="InterPro"/>
</dbReference>
<dbReference type="CDD" id="cd00303">
    <property type="entry name" value="retropepsin_like"/>
    <property type="match status" value="1"/>
</dbReference>
<dbReference type="GO" id="GO:0003676">
    <property type="term" value="F:nucleic acid binding"/>
    <property type="evidence" value="ECO:0007669"/>
    <property type="project" value="InterPro"/>
</dbReference>
<evidence type="ECO:0000259" key="9">
    <source>
        <dbReference type="PROSITE" id="PS50994"/>
    </source>
</evidence>
<keyword evidence="7 10" id="KW-0695">RNA-directed DNA polymerase</keyword>
<evidence type="ECO:0000256" key="4">
    <source>
        <dbReference type="ARBA" id="ARBA00022722"/>
    </source>
</evidence>
<dbReference type="SUPFAM" id="SSF56672">
    <property type="entry name" value="DNA/RNA polymerases"/>
    <property type="match status" value="2"/>
</dbReference>
<evidence type="ECO:0000256" key="1">
    <source>
        <dbReference type="ARBA" id="ARBA00012493"/>
    </source>
</evidence>
<keyword evidence="2" id="KW-0808">Transferase</keyword>
<evidence type="ECO:0000256" key="8">
    <source>
        <dbReference type="SAM" id="MobiDB-lite"/>
    </source>
</evidence>
<feature type="region of interest" description="Disordered" evidence="8">
    <location>
        <begin position="949"/>
        <end position="968"/>
    </location>
</feature>
<evidence type="ECO:0000256" key="2">
    <source>
        <dbReference type="ARBA" id="ARBA00022679"/>
    </source>
</evidence>
<dbReference type="FunFam" id="3.30.70.270:FF:000020">
    <property type="entry name" value="Transposon Tf2-6 polyprotein-like Protein"/>
    <property type="match status" value="1"/>
</dbReference>
<dbReference type="Gene3D" id="3.30.70.270">
    <property type="match status" value="1"/>
</dbReference>
<evidence type="ECO:0000256" key="5">
    <source>
        <dbReference type="ARBA" id="ARBA00022759"/>
    </source>
</evidence>
<evidence type="ECO:0000256" key="6">
    <source>
        <dbReference type="ARBA" id="ARBA00022801"/>
    </source>
</evidence>
<keyword evidence="3" id="KW-0548">Nucleotidyltransferase</keyword>
<dbReference type="InterPro" id="IPR043502">
    <property type="entry name" value="DNA/RNA_pol_sf"/>
</dbReference>
<dbReference type="InterPro" id="IPR050951">
    <property type="entry name" value="Retrovirus_Pol_polyprotein"/>
</dbReference>
<accession>A0A699GVV4</accession>
<dbReference type="Gene3D" id="3.30.420.10">
    <property type="entry name" value="Ribonuclease H-like superfamily/Ribonuclease H"/>
    <property type="match status" value="2"/>
</dbReference>
<dbReference type="InterPro" id="IPR036397">
    <property type="entry name" value="RNaseH_sf"/>
</dbReference>
<proteinExistence type="predicted"/>
<dbReference type="GO" id="GO:0004519">
    <property type="term" value="F:endonuclease activity"/>
    <property type="evidence" value="ECO:0007669"/>
    <property type="project" value="UniProtKB-KW"/>
</dbReference>
<evidence type="ECO:0000256" key="3">
    <source>
        <dbReference type="ARBA" id="ARBA00022695"/>
    </source>
</evidence>
<dbReference type="SUPFAM" id="SSF53098">
    <property type="entry name" value="Ribonuclease H-like"/>
    <property type="match status" value="1"/>
</dbReference>
<dbReference type="CDD" id="cd09274">
    <property type="entry name" value="RNase_HI_RT_Ty3"/>
    <property type="match status" value="1"/>
</dbReference>
<dbReference type="EC" id="2.7.7.49" evidence="1"/>
<comment type="caution">
    <text evidence="10">The sequence shown here is derived from an EMBL/GenBank/DDBJ whole genome shotgun (WGS) entry which is preliminary data.</text>
</comment>
<feature type="domain" description="Integrase catalytic" evidence="9">
    <location>
        <begin position="1"/>
        <end position="117"/>
    </location>
</feature>
<keyword evidence="5" id="KW-0255">Endonuclease</keyword>